<dbReference type="GO" id="GO:0006355">
    <property type="term" value="P:regulation of DNA-templated transcription"/>
    <property type="evidence" value="ECO:0007669"/>
    <property type="project" value="InterPro"/>
</dbReference>
<dbReference type="OrthoDB" id="8613542at2"/>
<evidence type="ECO:0000313" key="3">
    <source>
        <dbReference type="EMBL" id="OOS20618.1"/>
    </source>
</evidence>
<protein>
    <submittedName>
        <fullName evidence="3">Translation repressor RelB</fullName>
    </submittedName>
</protein>
<comment type="similarity">
    <text evidence="1">Belongs to the RelB/DinJ antitoxin family.</text>
</comment>
<accession>A0A1T0CE38</accession>
<reference evidence="3 4" key="1">
    <citation type="submission" date="2017-02" db="EMBL/GenBank/DDBJ databases">
        <title>Draft genome sequence of Moraxella lincolnii CCUG 9405T type strain.</title>
        <authorList>
            <person name="Salva-Serra F."/>
            <person name="Engstrom-Jakobsson H."/>
            <person name="Thorell K."/>
            <person name="Jaen-Luchoro D."/>
            <person name="Gonzales-Siles L."/>
            <person name="Karlsson R."/>
            <person name="Yazdan S."/>
            <person name="Boulund F."/>
            <person name="Johnning A."/>
            <person name="Engstrand L."/>
            <person name="Kristiansson E."/>
            <person name="Moore E."/>
        </authorList>
    </citation>
    <scope>NUCLEOTIDE SEQUENCE [LARGE SCALE GENOMIC DNA]</scope>
    <source>
        <strain evidence="3 4">CCUG 9405</strain>
    </source>
</reference>
<organism evidence="3 4">
    <name type="scientific">Lwoffella lincolnii</name>
    <dbReference type="NCBI Taxonomy" id="90241"/>
    <lineage>
        <taxon>Bacteria</taxon>
        <taxon>Pseudomonadati</taxon>
        <taxon>Pseudomonadota</taxon>
        <taxon>Gammaproteobacteria</taxon>
        <taxon>Moraxellales</taxon>
        <taxon>Moraxellaceae</taxon>
        <taxon>Lwoffella</taxon>
    </lineage>
</organism>
<dbReference type="NCBIfam" id="TIGR02384">
    <property type="entry name" value="RelB_DinJ"/>
    <property type="match status" value="1"/>
</dbReference>
<gene>
    <name evidence="3" type="ORF">B0682_05575</name>
</gene>
<dbReference type="InterPro" id="IPR013321">
    <property type="entry name" value="Arc_rbn_hlx_hlx"/>
</dbReference>
<keyword evidence="2" id="KW-1277">Toxin-antitoxin system</keyword>
<dbReference type="GO" id="GO:0006351">
    <property type="term" value="P:DNA-templated transcription"/>
    <property type="evidence" value="ECO:0007669"/>
    <property type="project" value="TreeGrafter"/>
</dbReference>
<sequence length="95" mass="10683">MYDSSFSFRTHESIKNQAFDVIRSYGLSPAQTFNMFLTQIAISKQIPLSLDYQPNTVTADAIKELIDGQGETFEANDVADFQQHMMALTNPDVSE</sequence>
<name>A0A1T0CE38_9GAMM</name>
<dbReference type="PANTHER" id="PTHR38781:SF1">
    <property type="entry name" value="ANTITOXIN DINJ-RELATED"/>
    <property type="match status" value="1"/>
</dbReference>
<comment type="caution">
    <text evidence="3">The sequence shown here is derived from an EMBL/GenBank/DDBJ whole genome shotgun (WGS) entry which is preliminary data.</text>
</comment>
<dbReference type="Pfam" id="PF04221">
    <property type="entry name" value="RelB"/>
    <property type="match status" value="1"/>
</dbReference>
<keyword evidence="4" id="KW-1185">Reference proteome</keyword>
<dbReference type="InterPro" id="IPR007337">
    <property type="entry name" value="RelB/DinJ"/>
</dbReference>
<dbReference type="Gene3D" id="1.10.1220.10">
    <property type="entry name" value="Met repressor-like"/>
    <property type="match status" value="1"/>
</dbReference>
<evidence type="ECO:0000313" key="4">
    <source>
        <dbReference type="Proteomes" id="UP000191094"/>
    </source>
</evidence>
<dbReference type="AlphaFoldDB" id="A0A1T0CE38"/>
<evidence type="ECO:0000256" key="2">
    <source>
        <dbReference type="ARBA" id="ARBA00022649"/>
    </source>
</evidence>
<evidence type="ECO:0000256" key="1">
    <source>
        <dbReference type="ARBA" id="ARBA00010562"/>
    </source>
</evidence>
<dbReference type="PANTHER" id="PTHR38781">
    <property type="entry name" value="ANTITOXIN DINJ-RELATED"/>
    <property type="match status" value="1"/>
</dbReference>
<dbReference type="RefSeq" id="WP_078307273.1">
    <property type="nucleotide sequence ID" value="NZ_CP147511.1"/>
</dbReference>
<dbReference type="Proteomes" id="UP000191094">
    <property type="component" value="Unassembled WGS sequence"/>
</dbReference>
<proteinExistence type="inferred from homology"/>
<dbReference type="STRING" id="90241.B0682_05575"/>
<dbReference type="EMBL" id="MUYT01000007">
    <property type="protein sequence ID" value="OOS20618.1"/>
    <property type="molecule type" value="Genomic_DNA"/>
</dbReference>